<proteinExistence type="predicted"/>
<name>A0ABS5NFK4_TSUPA</name>
<protein>
    <recommendedName>
        <fullName evidence="5">Lipoprotein</fullName>
    </recommendedName>
</protein>
<reference evidence="3 4" key="1">
    <citation type="submission" date="2021-04" db="EMBL/GenBank/DDBJ databases">
        <title>Whole genome sequence analysis of a thiophenic sulfur metabolizing bacteria.</title>
        <authorList>
            <person name="Akhtar N."/>
            <person name="Akram J."/>
            <person name="Aslam A."/>
        </authorList>
    </citation>
    <scope>NUCLEOTIDE SEQUENCE [LARGE SCALE GENOMIC DNA]</scope>
    <source>
        <strain evidence="3 4">3OW</strain>
    </source>
</reference>
<evidence type="ECO:0000313" key="3">
    <source>
        <dbReference type="EMBL" id="MBS4103081.1"/>
    </source>
</evidence>
<keyword evidence="4" id="KW-1185">Reference proteome</keyword>
<feature type="compositionally biased region" description="Low complexity" evidence="1">
    <location>
        <begin position="27"/>
        <end position="56"/>
    </location>
</feature>
<evidence type="ECO:0000256" key="1">
    <source>
        <dbReference type="SAM" id="MobiDB-lite"/>
    </source>
</evidence>
<evidence type="ECO:0000313" key="4">
    <source>
        <dbReference type="Proteomes" id="UP000676853"/>
    </source>
</evidence>
<evidence type="ECO:0000256" key="2">
    <source>
        <dbReference type="SAM" id="SignalP"/>
    </source>
</evidence>
<gene>
    <name evidence="3" type="ORF">KFZ73_17785</name>
</gene>
<dbReference type="EMBL" id="JAGXOE010000050">
    <property type="protein sequence ID" value="MBS4103081.1"/>
    <property type="molecule type" value="Genomic_DNA"/>
</dbReference>
<comment type="caution">
    <text evidence="3">The sequence shown here is derived from an EMBL/GenBank/DDBJ whole genome shotgun (WGS) entry which is preliminary data.</text>
</comment>
<dbReference type="PROSITE" id="PS51257">
    <property type="entry name" value="PROKAR_LIPOPROTEIN"/>
    <property type="match status" value="1"/>
</dbReference>
<dbReference type="RefSeq" id="WP_212554584.1">
    <property type="nucleotide sequence ID" value="NZ_JAGXOE010000050.1"/>
</dbReference>
<organism evidence="3 4">
    <name type="scientific">Tsukamurella paurometabola</name>
    <name type="common">Corynebacterium paurometabolum</name>
    <dbReference type="NCBI Taxonomy" id="2061"/>
    <lineage>
        <taxon>Bacteria</taxon>
        <taxon>Bacillati</taxon>
        <taxon>Actinomycetota</taxon>
        <taxon>Actinomycetes</taxon>
        <taxon>Mycobacteriales</taxon>
        <taxon>Tsukamurellaceae</taxon>
        <taxon>Tsukamurella</taxon>
    </lineage>
</organism>
<feature type="region of interest" description="Disordered" evidence="1">
    <location>
        <begin position="27"/>
        <end position="64"/>
    </location>
</feature>
<evidence type="ECO:0008006" key="5">
    <source>
        <dbReference type="Google" id="ProtNLM"/>
    </source>
</evidence>
<feature type="signal peptide" evidence="2">
    <location>
        <begin position="1"/>
        <end position="23"/>
    </location>
</feature>
<sequence length="296" mass="30434">MRIVSAITAALALVLVVAITAVACSGGSDNSSTAAGGGTSSASKQTSRSSASSSPRAQDEECTPLDATAAAEYVRDFRYTLNGPSTKSIGLFVEQAIALPGEFTGLNQVANPGDVDNGDGGLRAQALVQLADGEHVAVRYDTSTKTGPGNPEPNGVGGEEVSVQVSADGTVGTTSRTPLAGTAHTALPTWTGANAVKSSTGYVTMLNSLPGMADFNGRDISFDRPVQILSMVPGPDSAEVFFLPDLIRTNDIVRPQLAPTLYRGRLYDYTAARKTAARNSGGYSITQQAARTACGL</sequence>
<accession>A0ABS5NFK4</accession>
<keyword evidence="2" id="KW-0732">Signal</keyword>
<feature type="chain" id="PRO_5047487698" description="Lipoprotein" evidence="2">
    <location>
        <begin position="24"/>
        <end position="296"/>
    </location>
</feature>
<dbReference type="Proteomes" id="UP000676853">
    <property type="component" value="Unassembled WGS sequence"/>
</dbReference>